<dbReference type="InterPro" id="IPR050923">
    <property type="entry name" value="Cell_Proc_Reg/RNA_Proc"/>
</dbReference>
<dbReference type="EnsemblPlants" id="Pp3c14_10960V3.5">
    <property type="protein sequence ID" value="Pp3c14_10960V3.5"/>
    <property type="gene ID" value="Pp3c14_10960"/>
</dbReference>
<evidence type="ECO:0000313" key="4">
    <source>
        <dbReference type="EMBL" id="PNR40930.1"/>
    </source>
</evidence>
<evidence type="ECO:0000256" key="2">
    <source>
        <dbReference type="SAM" id="MobiDB-lite"/>
    </source>
</evidence>
<dbReference type="InterPro" id="IPR008984">
    <property type="entry name" value="SMAD_FHA_dom_sf"/>
</dbReference>
<dbReference type="CDD" id="cd22677">
    <property type="entry name" value="FHA_Kanadaptin"/>
    <property type="match status" value="1"/>
</dbReference>
<dbReference type="EnsemblPlants" id="Pp3c14_10960V3.2">
    <property type="protein sequence ID" value="Pp3c14_10960V3.2"/>
    <property type="gene ID" value="Pp3c14_10960"/>
</dbReference>
<dbReference type="Gramene" id="Pp3c14_10960V3.6">
    <property type="protein sequence ID" value="Pp3c14_10960V3.6"/>
    <property type="gene ID" value="Pp3c14_10960"/>
</dbReference>
<reference evidence="4 6" key="1">
    <citation type="journal article" date="2008" name="Science">
        <title>The Physcomitrella genome reveals evolutionary insights into the conquest of land by plants.</title>
        <authorList>
            <person name="Rensing S."/>
            <person name="Lang D."/>
            <person name="Zimmer A."/>
            <person name="Terry A."/>
            <person name="Salamov A."/>
            <person name="Shapiro H."/>
            <person name="Nishiyama T."/>
            <person name="Perroud P.-F."/>
            <person name="Lindquist E."/>
            <person name="Kamisugi Y."/>
            <person name="Tanahashi T."/>
            <person name="Sakakibara K."/>
            <person name="Fujita T."/>
            <person name="Oishi K."/>
            <person name="Shin-I T."/>
            <person name="Kuroki Y."/>
            <person name="Toyoda A."/>
            <person name="Suzuki Y."/>
            <person name="Hashimoto A."/>
            <person name="Yamaguchi K."/>
            <person name="Sugano A."/>
            <person name="Kohara Y."/>
            <person name="Fujiyama A."/>
            <person name="Anterola A."/>
            <person name="Aoki S."/>
            <person name="Ashton N."/>
            <person name="Barbazuk W.B."/>
            <person name="Barker E."/>
            <person name="Bennetzen J."/>
            <person name="Bezanilla M."/>
            <person name="Blankenship R."/>
            <person name="Cho S.H."/>
            <person name="Dutcher S."/>
            <person name="Estelle M."/>
            <person name="Fawcett J.A."/>
            <person name="Gundlach H."/>
            <person name="Hanada K."/>
            <person name="Heyl A."/>
            <person name="Hicks K.A."/>
            <person name="Hugh J."/>
            <person name="Lohr M."/>
            <person name="Mayer K."/>
            <person name="Melkozernov A."/>
            <person name="Murata T."/>
            <person name="Nelson D."/>
            <person name="Pils B."/>
            <person name="Prigge M."/>
            <person name="Reiss B."/>
            <person name="Renner T."/>
            <person name="Rombauts S."/>
            <person name="Rushton P."/>
            <person name="Sanderfoot A."/>
            <person name="Schween G."/>
            <person name="Shiu S.-H."/>
            <person name="Stueber K."/>
            <person name="Theodoulou F.L."/>
            <person name="Tu H."/>
            <person name="Van de Peer Y."/>
            <person name="Verrier P.J."/>
            <person name="Waters E."/>
            <person name="Wood A."/>
            <person name="Yang L."/>
            <person name="Cove D."/>
            <person name="Cuming A."/>
            <person name="Hasebe M."/>
            <person name="Lucas S."/>
            <person name="Mishler D.B."/>
            <person name="Reski R."/>
            <person name="Grigoriev I."/>
            <person name="Quatrano R.S."/>
            <person name="Boore J.L."/>
        </authorList>
    </citation>
    <scope>NUCLEOTIDE SEQUENCE [LARGE SCALE GENOMIC DNA]</scope>
    <source>
        <strain evidence="5 6">cv. Gransden 2004</strain>
    </source>
</reference>
<dbReference type="EnsemblPlants" id="Pp3c14_10960V3.1">
    <property type="protein sequence ID" value="Pp3c14_10960V3.1"/>
    <property type="gene ID" value="Pp3c14_10960"/>
</dbReference>
<dbReference type="EnsemblPlants" id="Pp3c14_10960V3.3">
    <property type="protein sequence ID" value="Pp3c14_10960V3.3"/>
    <property type="gene ID" value="Pp3c14_10960"/>
</dbReference>
<dbReference type="EnsemblPlants" id="Pp3c14_10960V3.4">
    <property type="protein sequence ID" value="Pp3c14_10960V3.4"/>
    <property type="gene ID" value="Pp3c14_10960"/>
</dbReference>
<protein>
    <recommendedName>
        <fullName evidence="3">FHA domain-containing protein</fullName>
    </recommendedName>
</protein>
<feature type="region of interest" description="Disordered" evidence="2">
    <location>
        <begin position="427"/>
        <end position="474"/>
    </location>
</feature>
<feature type="region of interest" description="Disordered" evidence="2">
    <location>
        <begin position="500"/>
        <end position="520"/>
    </location>
</feature>
<feature type="coiled-coil region" evidence="1">
    <location>
        <begin position="392"/>
        <end position="426"/>
    </location>
</feature>
<dbReference type="Gene3D" id="2.60.200.20">
    <property type="match status" value="1"/>
</dbReference>
<dbReference type="Gramene" id="Pp3c14_10960V3.1">
    <property type="protein sequence ID" value="Pp3c14_10960V3.1"/>
    <property type="gene ID" value="Pp3c14_10960"/>
</dbReference>
<feature type="domain" description="FHA" evidence="3">
    <location>
        <begin position="210"/>
        <end position="260"/>
    </location>
</feature>
<feature type="compositionally biased region" description="Basic and acidic residues" evidence="2">
    <location>
        <begin position="501"/>
        <end position="513"/>
    </location>
</feature>
<feature type="region of interest" description="Disordered" evidence="2">
    <location>
        <begin position="600"/>
        <end position="700"/>
    </location>
</feature>
<evidence type="ECO:0000256" key="1">
    <source>
        <dbReference type="SAM" id="Coils"/>
    </source>
</evidence>
<feature type="region of interest" description="Disordered" evidence="2">
    <location>
        <begin position="738"/>
        <end position="809"/>
    </location>
</feature>
<feature type="compositionally biased region" description="Acidic residues" evidence="2">
    <location>
        <begin position="444"/>
        <end position="456"/>
    </location>
</feature>
<accession>A0A2K1JH97</accession>
<dbReference type="GO" id="GO:0003729">
    <property type="term" value="F:mRNA binding"/>
    <property type="evidence" value="ECO:0000318"/>
    <property type="project" value="GO_Central"/>
</dbReference>
<dbReference type="STRING" id="3218.A0A2K1JH97"/>
<dbReference type="PaxDb" id="3218-PP1S36_348V6.1"/>
<reference evidence="4 6" key="2">
    <citation type="journal article" date="2018" name="Plant J.">
        <title>The Physcomitrella patens chromosome-scale assembly reveals moss genome structure and evolution.</title>
        <authorList>
            <person name="Lang D."/>
            <person name="Ullrich K.K."/>
            <person name="Murat F."/>
            <person name="Fuchs J."/>
            <person name="Jenkins J."/>
            <person name="Haas F.B."/>
            <person name="Piednoel M."/>
            <person name="Gundlach H."/>
            <person name="Van Bel M."/>
            <person name="Meyberg R."/>
            <person name="Vives C."/>
            <person name="Morata J."/>
            <person name="Symeonidi A."/>
            <person name="Hiss M."/>
            <person name="Muchero W."/>
            <person name="Kamisugi Y."/>
            <person name="Saleh O."/>
            <person name="Blanc G."/>
            <person name="Decker E.L."/>
            <person name="van Gessel N."/>
            <person name="Grimwood J."/>
            <person name="Hayes R.D."/>
            <person name="Graham S.W."/>
            <person name="Gunter L.E."/>
            <person name="McDaniel S.F."/>
            <person name="Hoernstein S.N.W."/>
            <person name="Larsson A."/>
            <person name="Li F.W."/>
            <person name="Perroud P.F."/>
            <person name="Phillips J."/>
            <person name="Ranjan P."/>
            <person name="Rokshar D.S."/>
            <person name="Rothfels C.J."/>
            <person name="Schneider L."/>
            <person name="Shu S."/>
            <person name="Stevenson D.W."/>
            <person name="Thummler F."/>
            <person name="Tillich M."/>
            <person name="Villarreal Aguilar J.C."/>
            <person name="Widiez T."/>
            <person name="Wong G.K."/>
            <person name="Wymore A."/>
            <person name="Zhang Y."/>
            <person name="Zimmer A.D."/>
            <person name="Quatrano R.S."/>
            <person name="Mayer K.F.X."/>
            <person name="Goodstein D."/>
            <person name="Casacuberta J.M."/>
            <person name="Vandepoele K."/>
            <person name="Reski R."/>
            <person name="Cuming A.C."/>
            <person name="Tuskan G.A."/>
            <person name="Maumus F."/>
            <person name="Salse J."/>
            <person name="Schmutz J."/>
            <person name="Rensing S.A."/>
        </authorList>
    </citation>
    <scope>NUCLEOTIDE SEQUENCE [LARGE SCALE GENOMIC DNA]</scope>
    <source>
        <strain evidence="5 6">cv. Gransden 2004</strain>
    </source>
</reference>
<dbReference type="PROSITE" id="PS50006">
    <property type="entry name" value="FHA_DOMAIN"/>
    <property type="match status" value="1"/>
</dbReference>
<feature type="region of interest" description="Disordered" evidence="2">
    <location>
        <begin position="1"/>
        <end position="20"/>
    </location>
</feature>
<feature type="compositionally biased region" description="Polar residues" evidence="2">
    <location>
        <begin position="666"/>
        <end position="682"/>
    </location>
</feature>
<dbReference type="Proteomes" id="UP000006727">
    <property type="component" value="Chromosome 14"/>
</dbReference>
<dbReference type="OrthoDB" id="444265at2759"/>
<dbReference type="EMBL" id="ABEU02000014">
    <property type="protein sequence ID" value="PNR40930.1"/>
    <property type="molecule type" value="Genomic_DNA"/>
</dbReference>
<dbReference type="Gramene" id="Pp3c14_10960V3.3">
    <property type="protein sequence ID" value="Pp3c14_10960V3.3"/>
    <property type="gene ID" value="Pp3c14_10960"/>
</dbReference>
<dbReference type="RefSeq" id="XP_024395292.1">
    <property type="nucleotide sequence ID" value="XM_024539524.2"/>
</dbReference>
<sequence length="809" mass="88358">MDSLAPGTDNSGSGKEPAVIQKTEIEMCREELNNGNDGSELEVGSLKSIAKVGVTISNLVSTEVGGGPPKVPVFKEPKRMGPPSFKPPSAMPPPSMPPSKFTKANLPGPMGPPPMRVKSSKDEVKEIVQSSTVEATANISVGVKPLDEEGSSTVMAMEASMSKASLEPASSGVPYVIPTWSAAPIHPFMLEVLKEGVILGNLDVSSKGAYMFGRSDRCDFILEHPSASRYHAVLQYNDKGEAFVYDLGSTHGTFVNKRQVKPRVYTPVHVGAIFRFGLSIRLYVLQGPSELMPEERHSAGAAEAHMREMSLRRAKAEASALEGASWGMQEDAEAEEEEEDLDEVTWQTYKGSLTEKQQKTLEKVQKRHEKMGNLNKEIDAIRAKEGSQGGLTQGQQTQIARNEQRIEALMEELESLEETLNESIRESLGARSGKSLSKKKPHFEDEEDEDASDDEFYDRTNKRKQRSNKAETTQVVETAETLLEKRDVLAKEMDVVSAELEAEKAKSSTKEESNITSESIDPLDAFMSTVSTKIVKDKGDRLSKELSKLQAEADRVARLLKIADPSGDAAGKWDSKAQGSSQYQKVETIVENRLRLRASKEAARELASQAKELIEPAPEANNAPPTPDVSMGSIDNQPETKEMPVLAPTLLLGAPRPAPRPEAPQNEATKGSISTEENTETGNDFVGYKDRKRSAPKNEDVAKVEVVGDMLGSEYTDVASHAAMEAVALLMRHTSGFTTQEEVREQETQSSDSLQHVSATKTRGKKKRKLGPERPPALDNELDELEEAWVPPKGQTGDGRTALNAKFGY</sequence>
<dbReference type="FunFam" id="2.60.200.20:FF:000053">
    <property type="entry name" value="Os06g0275900 protein"/>
    <property type="match status" value="1"/>
</dbReference>
<dbReference type="AlphaFoldDB" id="A0A2K1JH97"/>
<dbReference type="Gramene" id="Pp3c14_10960V3.4">
    <property type="protein sequence ID" value="Pp3c14_10960V3.4"/>
    <property type="gene ID" value="Pp3c14_10960"/>
</dbReference>
<dbReference type="SUPFAM" id="SSF49879">
    <property type="entry name" value="SMAD/FHA domain"/>
    <property type="match status" value="1"/>
</dbReference>
<proteinExistence type="predicted"/>
<dbReference type="Gramene" id="Pp3c14_10960V3.5">
    <property type="protein sequence ID" value="Pp3c14_10960V3.5"/>
    <property type="gene ID" value="Pp3c14_10960"/>
</dbReference>
<feature type="region of interest" description="Disordered" evidence="2">
    <location>
        <begin position="70"/>
        <end position="96"/>
    </location>
</feature>
<organism evidence="4">
    <name type="scientific">Physcomitrium patens</name>
    <name type="common">Spreading-leaved earth moss</name>
    <name type="synonym">Physcomitrella patens</name>
    <dbReference type="NCBI Taxonomy" id="3218"/>
    <lineage>
        <taxon>Eukaryota</taxon>
        <taxon>Viridiplantae</taxon>
        <taxon>Streptophyta</taxon>
        <taxon>Embryophyta</taxon>
        <taxon>Bryophyta</taxon>
        <taxon>Bryophytina</taxon>
        <taxon>Bryopsida</taxon>
        <taxon>Funariidae</taxon>
        <taxon>Funariales</taxon>
        <taxon>Funariaceae</taxon>
        <taxon>Physcomitrium</taxon>
    </lineage>
</organism>
<gene>
    <name evidence="5" type="primary">LOC112291710</name>
    <name evidence="4" type="ORF">PHYPA_018333</name>
</gene>
<dbReference type="InterPro" id="IPR000253">
    <property type="entry name" value="FHA_dom"/>
</dbReference>
<evidence type="ECO:0000313" key="5">
    <source>
        <dbReference type="EnsemblPlants" id="Pp3c14_10960V3.1"/>
    </source>
</evidence>
<feature type="compositionally biased region" description="Polar residues" evidence="2">
    <location>
        <begin position="750"/>
        <end position="759"/>
    </location>
</feature>
<dbReference type="PANTHER" id="PTHR23308">
    <property type="entry name" value="NUCLEAR INHIBITOR OF PROTEIN PHOSPHATASE-1"/>
    <property type="match status" value="1"/>
</dbReference>
<keyword evidence="6" id="KW-1185">Reference proteome</keyword>
<reference evidence="5" key="3">
    <citation type="submission" date="2020-12" db="UniProtKB">
        <authorList>
            <consortium name="EnsemblPlants"/>
        </authorList>
    </citation>
    <scope>IDENTIFICATION</scope>
</reference>
<evidence type="ECO:0000259" key="3">
    <source>
        <dbReference type="PROSITE" id="PS50006"/>
    </source>
</evidence>
<dbReference type="Gramene" id="Pp3c14_10960V3.2">
    <property type="protein sequence ID" value="Pp3c14_10960V3.2"/>
    <property type="gene ID" value="Pp3c14_10960"/>
</dbReference>
<dbReference type="SMART" id="SM00240">
    <property type="entry name" value="FHA"/>
    <property type="match status" value="1"/>
</dbReference>
<feature type="compositionally biased region" description="Low complexity" evidence="2">
    <location>
        <begin position="646"/>
        <end position="655"/>
    </location>
</feature>
<keyword evidence="1" id="KW-0175">Coiled coil</keyword>
<dbReference type="GeneID" id="112291710"/>
<evidence type="ECO:0000313" key="6">
    <source>
        <dbReference type="Proteomes" id="UP000006727"/>
    </source>
</evidence>
<dbReference type="Pfam" id="PF00498">
    <property type="entry name" value="FHA"/>
    <property type="match status" value="1"/>
</dbReference>
<feature type="compositionally biased region" description="Pro residues" evidence="2">
    <location>
        <begin position="84"/>
        <end position="96"/>
    </location>
</feature>
<name>A0A2K1JH97_PHYPA</name>
<dbReference type="EnsemblPlants" id="Pp3c14_10960V3.6">
    <property type="protein sequence ID" value="Pp3c14_10960V3.6"/>
    <property type="gene ID" value="Pp3c14_10960"/>
</dbReference>